<evidence type="ECO:0000259" key="1">
    <source>
        <dbReference type="PROSITE" id="PS51819"/>
    </source>
</evidence>
<dbReference type="Gene3D" id="3.10.180.10">
    <property type="entry name" value="2,3-Dihydroxybiphenyl 1,2-Dioxygenase, domain 1"/>
    <property type="match status" value="1"/>
</dbReference>
<name>A0ABP8PAP6_9NOCA</name>
<dbReference type="PROSITE" id="PS51819">
    <property type="entry name" value="VOC"/>
    <property type="match status" value="1"/>
</dbReference>
<dbReference type="InterPro" id="IPR037523">
    <property type="entry name" value="VOC_core"/>
</dbReference>
<protein>
    <submittedName>
        <fullName evidence="2">Glyoxalase</fullName>
    </submittedName>
</protein>
<evidence type="ECO:0000313" key="3">
    <source>
        <dbReference type="Proteomes" id="UP001501183"/>
    </source>
</evidence>
<feature type="domain" description="VOC" evidence="1">
    <location>
        <begin position="22"/>
        <end position="159"/>
    </location>
</feature>
<dbReference type="Pfam" id="PF00903">
    <property type="entry name" value="Glyoxalase"/>
    <property type="match status" value="1"/>
</dbReference>
<accession>A0ABP8PAP6</accession>
<evidence type="ECO:0000313" key="2">
    <source>
        <dbReference type="EMBL" id="GAA4483337.1"/>
    </source>
</evidence>
<dbReference type="Proteomes" id="UP001501183">
    <property type="component" value="Unassembled WGS sequence"/>
</dbReference>
<proteinExistence type="predicted"/>
<dbReference type="SUPFAM" id="SSF54593">
    <property type="entry name" value="Glyoxalase/Bleomycin resistance protein/Dihydroxybiphenyl dioxygenase"/>
    <property type="match status" value="1"/>
</dbReference>
<dbReference type="RefSeq" id="WP_345347660.1">
    <property type="nucleotide sequence ID" value="NZ_BAABFB010000052.1"/>
</dbReference>
<dbReference type="EMBL" id="BAABFB010000052">
    <property type="protein sequence ID" value="GAA4483337.1"/>
    <property type="molecule type" value="Genomic_DNA"/>
</dbReference>
<dbReference type="InterPro" id="IPR029068">
    <property type="entry name" value="Glyas_Bleomycin-R_OHBP_Dase"/>
</dbReference>
<sequence>MNPTAAVAETATGTATTNTDLKVEALVIPVADVDRSKNFYQDLGWRLDADFRFDNGFRVVQLTPPGSPASVQFGTKITSQRPGTAEGIYLVVTDIAAARRRLAALGADVSDVFHPKVAGGQFGRIADGRADGPAGDRASYGSFATFRDPDGNSFLIQEVTSRIRGRVDPGATEFASHSDLVGALERAAVAHGEHEARNGGEHDQNWPEWYAAYMVAEQHGDDLPQ</sequence>
<comment type="caution">
    <text evidence="2">The sequence shown here is derived from an EMBL/GenBank/DDBJ whole genome shotgun (WGS) entry which is preliminary data.</text>
</comment>
<gene>
    <name evidence="2" type="ORF">GCM10023094_34760</name>
</gene>
<organism evidence="2 3">
    <name type="scientific">Rhodococcus olei</name>
    <dbReference type="NCBI Taxonomy" id="2161675"/>
    <lineage>
        <taxon>Bacteria</taxon>
        <taxon>Bacillati</taxon>
        <taxon>Actinomycetota</taxon>
        <taxon>Actinomycetes</taxon>
        <taxon>Mycobacteriales</taxon>
        <taxon>Nocardiaceae</taxon>
        <taxon>Rhodococcus</taxon>
    </lineage>
</organism>
<reference evidence="3" key="1">
    <citation type="journal article" date="2019" name="Int. J. Syst. Evol. Microbiol.">
        <title>The Global Catalogue of Microorganisms (GCM) 10K type strain sequencing project: providing services to taxonomists for standard genome sequencing and annotation.</title>
        <authorList>
            <consortium name="The Broad Institute Genomics Platform"/>
            <consortium name="The Broad Institute Genome Sequencing Center for Infectious Disease"/>
            <person name="Wu L."/>
            <person name="Ma J."/>
        </authorList>
    </citation>
    <scope>NUCLEOTIDE SEQUENCE [LARGE SCALE GENOMIC DNA]</scope>
    <source>
        <strain evidence="3">JCM 32206</strain>
    </source>
</reference>
<dbReference type="InterPro" id="IPR004360">
    <property type="entry name" value="Glyas_Fos-R_dOase_dom"/>
</dbReference>
<keyword evidence="3" id="KW-1185">Reference proteome</keyword>